<organism evidence="3 4">
    <name type="scientific">Lasius platythorax</name>
    <dbReference type="NCBI Taxonomy" id="488582"/>
    <lineage>
        <taxon>Eukaryota</taxon>
        <taxon>Metazoa</taxon>
        <taxon>Ecdysozoa</taxon>
        <taxon>Arthropoda</taxon>
        <taxon>Hexapoda</taxon>
        <taxon>Insecta</taxon>
        <taxon>Pterygota</taxon>
        <taxon>Neoptera</taxon>
        <taxon>Endopterygota</taxon>
        <taxon>Hymenoptera</taxon>
        <taxon>Apocrita</taxon>
        <taxon>Aculeata</taxon>
        <taxon>Formicoidea</taxon>
        <taxon>Formicidae</taxon>
        <taxon>Formicinae</taxon>
        <taxon>Lasius</taxon>
        <taxon>Lasius</taxon>
    </lineage>
</organism>
<name>A0AAV2NH73_9HYME</name>
<feature type="chain" id="PRO_5043752190" description="CBM39 domain-containing protein" evidence="1">
    <location>
        <begin position="27"/>
        <end position="125"/>
    </location>
</feature>
<evidence type="ECO:0000256" key="1">
    <source>
        <dbReference type="SAM" id="SignalP"/>
    </source>
</evidence>
<evidence type="ECO:0000313" key="4">
    <source>
        <dbReference type="Proteomes" id="UP001497644"/>
    </source>
</evidence>
<evidence type="ECO:0000259" key="2">
    <source>
        <dbReference type="PROSITE" id="PS51969"/>
    </source>
</evidence>
<keyword evidence="1" id="KW-0732">Signal</keyword>
<protein>
    <recommendedName>
        <fullName evidence="2">CBM39 domain-containing protein</fullName>
    </recommendedName>
</protein>
<reference evidence="3" key="1">
    <citation type="submission" date="2024-04" db="EMBL/GenBank/DDBJ databases">
        <authorList>
            <consortium name="Molecular Ecology Group"/>
        </authorList>
    </citation>
    <scope>NUCLEOTIDE SEQUENCE</scope>
</reference>
<dbReference type="PROSITE" id="PS51969">
    <property type="entry name" value="CBM39"/>
    <property type="match status" value="1"/>
</dbReference>
<evidence type="ECO:0000313" key="3">
    <source>
        <dbReference type="EMBL" id="CAL1679513.1"/>
    </source>
</evidence>
<keyword evidence="4" id="KW-1185">Reference proteome</keyword>
<gene>
    <name evidence="3" type="ORF">LPLAT_LOCUS5689</name>
</gene>
<feature type="signal peptide" evidence="1">
    <location>
        <begin position="1"/>
        <end position="26"/>
    </location>
</feature>
<accession>A0AAV2NH73</accession>
<sequence length="125" mass="14354">MMERRLFTKSFLLAIFLLNIHEFCVAYTPPAATVEPLHPAGLRMSIPDERGITLVAYHIKINEDFDGLEAGHIAKDILNARNGRWTYQDGHTHLKRGDTIYYWIHADYQGGGYNLINQSYRVGDF</sequence>
<dbReference type="GO" id="GO:0030246">
    <property type="term" value="F:carbohydrate binding"/>
    <property type="evidence" value="ECO:0007669"/>
    <property type="project" value="InterPro"/>
</dbReference>
<dbReference type="Proteomes" id="UP001497644">
    <property type="component" value="Chromosome 2"/>
</dbReference>
<dbReference type="EMBL" id="OZ034825">
    <property type="protein sequence ID" value="CAL1679513.1"/>
    <property type="molecule type" value="Genomic_DNA"/>
</dbReference>
<dbReference type="InterPro" id="IPR043030">
    <property type="entry name" value="BGBP_N_sf"/>
</dbReference>
<feature type="domain" description="CBM39" evidence="2">
    <location>
        <begin position="27"/>
        <end position="125"/>
    </location>
</feature>
<dbReference type="InterPro" id="IPR031756">
    <property type="entry name" value="BGBP_N"/>
</dbReference>
<proteinExistence type="predicted"/>
<dbReference type="AlphaFoldDB" id="A0AAV2NH73"/>
<dbReference type="Gene3D" id="2.60.40.2140">
    <property type="entry name" value="Beta-1,3-glucan-recognition protein, N-terminal domain"/>
    <property type="match status" value="1"/>
</dbReference>
<dbReference type="Pfam" id="PF15886">
    <property type="entry name" value="CBM39"/>
    <property type="match status" value="1"/>
</dbReference>